<dbReference type="InterPro" id="IPR008949">
    <property type="entry name" value="Isoprenoid_synthase_dom_sf"/>
</dbReference>
<dbReference type="InterPro" id="IPR024652">
    <property type="entry name" value="Trichodiene_synth"/>
</dbReference>
<comment type="caution">
    <text evidence="3">The sequence shown here is derived from an EMBL/GenBank/DDBJ whole genome shotgun (WGS) entry which is preliminary data.</text>
</comment>
<dbReference type="GO" id="GO:0016838">
    <property type="term" value="F:carbon-oxygen lyase activity, acting on phosphates"/>
    <property type="evidence" value="ECO:0007669"/>
    <property type="project" value="InterPro"/>
</dbReference>
<protein>
    <recommendedName>
        <fullName evidence="5">Trichodiene synthase</fullName>
    </recommendedName>
</protein>
<keyword evidence="4" id="KW-1185">Reference proteome</keyword>
<keyword evidence="2" id="KW-0456">Lyase</keyword>
<name>A0A9W9CWL4_9PEZI</name>
<proteinExistence type="inferred from homology"/>
<dbReference type="OrthoDB" id="2998174at2759"/>
<organism evidence="3 4">
    <name type="scientific">Gnomoniopsis smithogilvyi</name>
    <dbReference type="NCBI Taxonomy" id="1191159"/>
    <lineage>
        <taxon>Eukaryota</taxon>
        <taxon>Fungi</taxon>
        <taxon>Dikarya</taxon>
        <taxon>Ascomycota</taxon>
        <taxon>Pezizomycotina</taxon>
        <taxon>Sordariomycetes</taxon>
        <taxon>Sordariomycetidae</taxon>
        <taxon>Diaporthales</taxon>
        <taxon>Gnomoniaceae</taxon>
        <taxon>Gnomoniopsis</taxon>
    </lineage>
</organism>
<gene>
    <name evidence="3" type="ORF">N0V93_004895</name>
</gene>
<dbReference type="SFLD" id="SFLDS00005">
    <property type="entry name" value="Isoprenoid_Synthase_Type_I"/>
    <property type="match status" value="1"/>
</dbReference>
<dbReference type="Pfam" id="PF06330">
    <property type="entry name" value="TRI5"/>
    <property type="match status" value="1"/>
</dbReference>
<dbReference type="SUPFAM" id="SSF48576">
    <property type="entry name" value="Terpenoid synthases"/>
    <property type="match status" value="1"/>
</dbReference>
<evidence type="ECO:0000313" key="4">
    <source>
        <dbReference type="Proteomes" id="UP001140453"/>
    </source>
</evidence>
<accession>A0A9W9CWL4</accession>
<dbReference type="EMBL" id="JAPEVB010000003">
    <property type="protein sequence ID" value="KAJ4391278.1"/>
    <property type="molecule type" value="Genomic_DNA"/>
</dbReference>
<evidence type="ECO:0000313" key="3">
    <source>
        <dbReference type="EMBL" id="KAJ4391278.1"/>
    </source>
</evidence>
<evidence type="ECO:0008006" key="5">
    <source>
        <dbReference type="Google" id="ProtNLM"/>
    </source>
</evidence>
<dbReference type="Gene3D" id="1.10.600.10">
    <property type="entry name" value="Farnesyl Diphosphate Synthase"/>
    <property type="match status" value="1"/>
</dbReference>
<evidence type="ECO:0000256" key="1">
    <source>
        <dbReference type="ARBA" id="ARBA00007946"/>
    </source>
</evidence>
<evidence type="ECO:0000256" key="2">
    <source>
        <dbReference type="ARBA" id="ARBA00023239"/>
    </source>
</evidence>
<comment type="similarity">
    <text evidence="1">Belongs to the trichodiene synthase family.</text>
</comment>
<dbReference type="Proteomes" id="UP001140453">
    <property type="component" value="Unassembled WGS sequence"/>
</dbReference>
<sequence length="339" mass="38543">MGQRMTSVAGRSLITGINGYDARRQLNPEELKTFLRPLYESILREIGYVAAVSLDTSSVAKLHTVMQQQADATGLDYINNPISSEGFTLGLSLACLCYYGHPIEIQAYIGIYTWLAVLIDDRIGEFRAEVEGYQRRFFAGEEQPTPLLRATAALMKETWDYWDPILANMIVTSTLDCVSSNLLDTRPEFQDMVVTKAGVSFPYFFRNMSGLTIAYACFSYPKTMYPELGLFLEALPDMAIYVNIVNDVLSFYKEEAVGETHNYIHNRAKCEQKDPLVVLDKVSVETLACVRRIRFILKGRPHYLESWERQVMGMIAMHKVNPRYRLSDLGLGEEHPIKE</sequence>
<dbReference type="SFLD" id="SFLDG01021">
    <property type="entry name" value="Trichodiene_Synthase_Like"/>
    <property type="match status" value="1"/>
</dbReference>
<dbReference type="AlphaFoldDB" id="A0A9W9CWL4"/>
<reference evidence="3" key="1">
    <citation type="submission" date="2022-10" db="EMBL/GenBank/DDBJ databases">
        <title>Tapping the CABI collections for fungal endophytes: first genome assemblies for Collariella, Neodidymelliopsis, Ascochyta clinopodiicola, Didymella pomorum, Didymosphaeria variabile, Neocosmospora piperis and Neocucurbitaria cava.</title>
        <authorList>
            <person name="Hill R."/>
        </authorList>
    </citation>
    <scope>NUCLEOTIDE SEQUENCE</scope>
    <source>
        <strain evidence="3">IMI 355082</strain>
    </source>
</reference>